<evidence type="ECO:0000313" key="22">
    <source>
        <dbReference type="EMBL" id="KAJ3605270.1"/>
    </source>
</evidence>
<evidence type="ECO:0000256" key="8">
    <source>
        <dbReference type="ARBA" id="ARBA00022723"/>
    </source>
</evidence>
<dbReference type="FunFam" id="1.20.58.60:FF:000078">
    <property type="entry name" value="Spectrin alpha chain, non-erythrocytic 1"/>
    <property type="match status" value="1"/>
</dbReference>
<protein>
    <recommendedName>
        <fullName evidence="14">Spectrin alpha chain, non-erythrocytic 1</fullName>
    </recommendedName>
    <alternativeName>
        <fullName evidence="15">Alpha-II spectrin</fullName>
    </alternativeName>
    <alternativeName>
        <fullName evidence="16">Fodrin alpha chain</fullName>
    </alternativeName>
</protein>
<evidence type="ECO:0000256" key="15">
    <source>
        <dbReference type="ARBA" id="ARBA00076497"/>
    </source>
</evidence>
<organism evidence="22 23">
    <name type="scientific">Muraenolepis orangiensis</name>
    <name type="common">Patagonian moray cod</name>
    <dbReference type="NCBI Taxonomy" id="630683"/>
    <lineage>
        <taxon>Eukaryota</taxon>
        <taxon>Metazoa</taxon>
        <taxon>Chordata</taxon>
        <taxon>Craniata</taxon>
        <taxon>Vertebrata</taxon>
        <taxon>Euteleostomi</taxon>
        <taxon>Actinopterygii</taxon>
        <taxon>Neopterygii</taxon>
        <taxon>Teleostei</taxon>
        <taxon>Neoteleostei</taxon>
        <taxon>Acanthomorphata</taxon>
        <taxon>Zeiogadaria</taxon>
        <taxon>Gadariae</taxon>
        <taxon>Gadiformes</taxon>
        <taxon>Muraenolepidoidei</taxon>
        <taxon>Muraenolepididae</taxon>
        <taxon>Muraenolepis</taxon>
    </lineage>
</organism>
<dbReference type="PROSITE" id="PS50222">
    <property type="entry name" value="EF_HAND_2"/>
    <property type="match status" value="2"/>
</dbReference>
<evidence type="ECO:0000256" key="7">
    <source>
        <dbReference type="ARBA" id="ARBA00022553"/>
    </source>
</evidence>
<feature type="domain" description="SH3" evidence="20">
    <location>
        <begin position="1637"/>
        <end position="1696"/>
    </location>
</feature>
<dbReference type="GO" id="GO:0051693">
    <property type="term" value="P:actin filament capping"/>
    <property type="evidence" value="ECO:0007669"/>
    <property type="project" value="UniProtKB-KW"/>
</dbReference>
<dbReference type="Pfam" id="PF08726">
    <property type="entry name" value="EFhand_Ca_insen"/>
    <property type="match status" value="1"/>
</dbReference>
<dbReference type="FunFam" id="1.20.58.60:FF:000017">
    <property type="entry name" value="Spectrin alpha chain, non-erythrocytic 1"/>
    <property type="match status" value="2"/>
</dbReference>
<keyword evidence="13" id="KW-0206">Cytoskeleton</keyword>
<evidence type="ECO:0000256" key="9">
    <source>
        <dbReference type="ARBA" id="ARBA00022737"/>
    </source>
</evidence>
<feature type="coiled-coil region" evidence="18">
    <location>
        <begin position="1795"/>
        <end position="1829"/>
    </location>
</feature>
<dbReference type="PANTHER" id="PTHR11915">
    <property type="entry name" value="SPECTRIN/FILAMIN RELATED CYTOSKELETAL PROTEIN"/>
    <property type="match status" value="1"/>
</dbReference>
<reference evidence="22" key="1">
    <citation type="submission" date="2022-07" db="EMBL/GenBank/DDBJ databases">
        <title>Chromosome-level genome of Muraenolepis orangiensis.</title>
        <authorList>
            <person name="Kim J."/>
        </authorList>
    </citation>
    <scope>NUCLEOTIDE SEQUENCE</scope>
    <source>
        <strain evidence="22">KU_S4_2022</strain>
        <tissue evidence="22">Muscle</tissue>
    </source>
</reference>
<comment type="similarity">
    <text evidence="3">Belongs to the spectrin family.</text>
</comment>
<feature type="region of interest" description="Disordered" evidence="19">
    <location>
        <begin position="1"/>
        <end position="20"/>
    </location>
</feature>
<accession>A0A9Q0EH14</accession>
<dbReference type="Gene3D" id="1.10.238.10">
    <property type="entry name" value="EF-hand"/>
    <property type="match status" value="2"/>
</dbReference>
<dbReference type="SUPFAM" id="SSF47473">
    <property type="entry name" value="EF-hand"/>
    <property type="match status" value="1"/>
</dbReference>
<proteinExistence type="inferred from homology"/>
<dbReference type="InterPro" id="IPR014837">
    <property type="entry name" value="EF-hand_Ca_insen"/>
</dbReference>
<keyword evidence="23" id="KW-1185">Reference proteome</keyword>
<dbReference type="SUPFAM" id="SSF46966">
    <property type="entry name" value="Spectrin repeat"/>
    <property type="match status" value="15"/>
</dbReference>
<dbReference type="Gene3D" id="2.30.30.40">
    <property type="entry name" value="SH3 Domains"/>
    <property type="match status" value="1"/>
</dbReference>
<name>A0A9Q0EH14_9TELE</name>
<feature type="coiled-coil region" evidence="18">
    <location>
        <begin position="2585"/>
        <end position="2612"/>
    </location>
</feature>
<evidence type="ECO:0000256" key="4">
    <source>
        <dbReference type="ARBA" id="ARBA00022443"/>
    </source>
</evidence>
<keyword evidence="5" id="KW-0117">Actin capping</keyword>
<dbReference type="PROSITE" id="PS50002">
    <property type="entry name" value="SH3"/>
    <property type="match status" value="1"/>
</dbReference>
<keyword evidence="18" id="KW-0175">Coiled coil</keyword>
<evidence type="ECO:0000256" key="5">
    <source>
        <dbReference type="ARBA" id="ARBA00022467"/>
    </source>
</evidence>
<evidence type="ECO:0000256" key="12">
    <source>
        <dbReference type="ARBA" id="ARBA00023203"/>
    </source>
</evidence>
<dbReference type="SMART" id="SM00054">
    <property type="entry name" value="EFh"/>
    <property type="match status" value="2"/>
</dbReference>
<feature type="compositionally biased region" description="Basic residues" evidence="19">
    <location>
        <begin position="257"/>
        <end position="266"/>
    </location>
</feature>
<sequence length="3113" mass="357104">GPTHRLEIGPLPEPEPSHSAALRLADLSPEEEEALHGRISQYEKKIDSLMMEVSSLKSEVELRKKEQELSISQRVIAEREEELAEVAKELEVTECENSRLRRSMEKMREEGDRRLDGDTSKDTLLQKLLEAEMDGNAAAKQALALRESVSKLGSASGSKGKRLTGSESAMLAHQKDLLLQKLETFEATNQTQHGCQLESMHLVEQKDSLLKRLTDAEAENANLARAANQQKGELEHLSEQLTTLRQQVGVDREALKRATRAHKHRAERSQGTAEQLGNQLLDMEGQVADTLSAAESWRSRHSQEVKEKSQMHIELSVLNSRVKELSEQLQATEDKGRVEREALLGHLHGLTSEGTAAKLENQSLKAMLSAVEEKLSVARTEVQQVKSTVKQYENLLDGYKTQVGKTRAEADEYCARLGQAEREALGVRQELEKEIDQVHRELLSRLTELEPLPDALRRSEQRLQETNEREHAQERQSIELSAALGDLRRKVETQGGQEELLRQKNTLLLEENKQLQHRVEHLERTLEETSGQNGDLLAVIAKREETVQSNQSRLEDKSRECSLLSRRLEEALEDARQQVSETRERAVTKERSTKSKMLDLETHLSRTTSEINQLRRSKQEVERRYQSRLQDVKDRLEQSDSTNRSLQNYVQFLKASYANVFGDSALTSTLRSPKQILPETEESLKMDTSGAKVLETADDIQERRQQVLDRYRRFKDLSMVRRQKLEDSYRFQFFRRDADELEKWIQEKLQIASDENYKDPSNLQGKLQKHQAFEAEVQANAGAIIKLDETGNLMITEGHFAAETIRTRLEELHRLWDLLLLKTKEKGMRLLQAQKLVQYLRECEDALDWISDKETMATSEELGQDLEHVELLQKKFEEFQTDLAAHEERVNEVNQLAGKLTQEAHPEVELIVRKQDEVNAAWQRLKGLAQQRQGRLFGAAEVQRFNRDVDETISWIKEKEQLMASDDFGRDLASVQALLRKHEGLERDLAALEDKVNTLGVESERLQQTHPQNAAQIHLKKDELVTNWEQIRTLAAERRARLNDSYRLQRFTADFRDLTSWVTEMKALINADELANDGEIDAHEDSFRAADDAGQALLNTGHYASEEVKEKLGVLSEEKETLLELWELRRQQYEQCMDLQLFYRDTEQVDNWMSKQEAFLLNEDLGDSLDSVEALLKKHEDFEKSLSAQEEKITALDEFATKLIQNSHYAKEDVATRRDALLNRRNALHERAQSRRAGLEDSFHLQQFFRDSDELKSWINEKMKTATDEAYKDPSNLQGKVQKHQAFEAELSANQSRIDALQKSGQELLDGKHYASDEVAARMEEVSSQWKKLLEATELKGIKLREANQQQQFNRNVEDIELWLYEVEGQLASDDHGKDLTGVQNLQKKHALLEADVAAHQDRIDGISIQARQFQEAGHFDADNIRKKQEALVTRYDALRDPMTTRKQKLSDSLRLQQLFRDVEDEETWIREKEPIAASTNRGKDLIGVQNLLKKHQALQAEVSGHEPRIKAVSQKADAMVDEGHFAAEEVKVKLSELNGRWDTLKGKASQRRQDLEDSLQAQQYFADANEAESWMREKEPIVGSPDYGKDEDSAEALLKKHEALMSDLSAYGSSIHSLKEQAQSCRQQVAPTDDETGKELVLALYDYQEKSPREVTMKKGDILTLLNSTNKDWWKVEVNDRQGFVPAAYVKKLDPTQSSSRENLLDEQGSIGLRQDQADNQLVTKEACSVSVRMKQVEELYGTLLELGEKRKDMLEKSCKKFMLFREANELQQWINEKEGALTNEEMGSDLEQVEVLQKKFDDFQKDLKANESRLRDINKVASELESEGLMAEEVPMVQAQDESDAKSASPWKELNNRWRSLQQLAEERSSMLGSAHEVQRFHRDADETKEWIEEKNQALNTDNYGHDLASVQALQRKHEGFERDLAALGDKVNSLGETAERLIQSHPEAVDDIQEKCTELNTAWSSLVGRADQRKDKLGNSHDLQRFLSDFRDLTSWINGIRGLVSSEELAKDVTGAEALLERHQEHRTEIDARAGTFQAFEQFGQQLLSRGHYASPEIQQKLEALDGERADLEKAWVQRRMMLDQCLELQLFNRDCEQAENWMAAREAFLASDDKGDSLDSVEALIKKHEDFDKAITVQEEKIAALQSFADQLVGADHYAKPEIFNRRNEVLDRWLRLKTQMIEKRSKLGESQTLQQFSRDVDEIEAWISEKLQTATDESYKDPTNIQSKHQKHQAFEAELHANADRIRGVIDTGNALIQRGACSGSEDAVKVRLNALDEQWQFLVNKSAEKSQKLKEANKQQNFNTGIKDFDFWLSEVDALLASEDYGKDLASVNNLLKKHQLLEADISAHEDRLKDLNGQADSLMGSIAFDTTVVKDKRDAVNGRFAKVKSMAAVRRAKLNESHRLHQFFRDLDDEESWIKEKKLLVSSEDYGRDLTGVQNLRKKHKRLEAELGAHDPAIQSVLETGKKLSDDNTIGQEEIQQRLAQFVDHWKELKDLGQRLEESLEYQQFVANVEEEEAWINEKLNLVGSEDYGDTLAAVQGLLKKHEAFETDFTVHKDRVNDVCTNGEELVAKNNHHVDSIKVKMAALRAKVSDLERAAAQRKAKLDENSAFLQFNWKADVVESWIGEKENSLKTDDYGRDLSSVQTLLTKQETFDAGLQAFQQEGITNITALKDQLLAAQHVQSKAIEARHATLIKRWNQLLSNSAARKKKLLEAQQHFRKVEDLFLTFAKKASAFNSWFENAEEDLTDPVRCNSLEEIRALREAHEAFRSSLSSAQTDFSQLAELDRQIKSYQVVSNPYTWFTMEALEETWRNLQKIIKERELELQKEQRRQEENDKLRQEFAQHANAFHQWLQETRTYLLDGSCMVEESGTLESQLEATKRKHQEIRAMRSQLKKIEDLGAAMEEALILDNKYTEHSTVGLAQQWDQLDQLGMRMQHNLEQQIQARNTTGVTEEALKEFSMMFKHFDKEKSGRLNHQEFKSCLRSLGYDLPMVEEGEPDPEFESILDTVDPNRDGNVSLQEYMAFMISRETENVKSSEEIESAFRALSTENKPYVTKEELYQNLTKEQADYCMSHMKPYLDGKGRELPSAFDFVEFTRSLFVN</sequence>
<feature type="non-terminal residue" evidence="22">
    <location>
        <position position="1"/>
    </location>
</feature>
<dbReference type="FunFam" id="1.20.58.60:FF:000013">
    <property type="entry name" value="Spectrin alpha chain, non-erythrocytic 1"/>
    <property type="match status" value="1"/>
</dbReference>
<evidence type="ECO:0000256" key="17">
    <source>
        <dbReference type="PROSITE-ProRule" id="PRU00192"/>
    </source>
</evidence>
<dbReference type="InterPro" id="IPR001452">
    <property type="entry name" value="SH3_domain"/>
</dbReference>
<feature type="coiled-coil region" evidence="18">
    <location>
        <begin position="2813"/>
        <end position="2845"/>
    </location>
</feature>
<keyword evidence="4 17" id="KW-0728">SH3 domain</keyword>
<evidence type="ECO:0000256" key="11">
    <source>
        <dbReference type="ARBA" id="ARBA00022860"/>
    </source>
</evidence>
<dbReference type="SMART" id="SM01184">
    <property type="entry name" value="efhand_Ca_insen"/>
    <property type="match status" value="1"/>
</dbReference>
<keyword evidence="7" id="KW-0597">Phosphoprotein</keyword>
<dbReference type="GO" id="GO:0005856">
    <property type="term" value="C:cytoskeleton"/>
    <property type="evidence" value="ECO:0007669"/>
    <property type="project" value="UniProtKB-SubCell"/>
</dbReference>
<evidence type="ECO:0000256" key="14">
    <source>
        <dbReference type="ARBA" id="ARBA00070798"/>
    </source>
</evidence>
<evidence type="ECO:0000256" key="2">
    <source>
        <dbReference type="ARBA" id="ARBA00004544"/>
    </source>
</evidence>
<keyword evidence="9" id="KW-0677">Repeat</keyword>
<dbReference type="FunFam" id="1.20.58.60:FF:000037">
    <property type="entry name" value="Spectrin alpha chain non-erythrocytic 1"/>
    <property type="match status" value="1"/>
</dbReference>
<dbReference type="Pfam" id="PF00435">
    <property type="entry name" value="Spectrin"/>
    <property type="match status" value="19"/>
</dbReference>
<evidence type="ECO:0000256" key="18">
    <source>
        <dbReference type="SAM" id="Coils"/>
    </source>
</evidence>
<feature type="coiled-coil region" evidence="18">
    <location>
        <begin position="869"/>
        <end position="903"/>
    </location>
</feature>
<evidence type="ECO:0000256" key="1">
    <source>
        <dbReference type="ARBA" id="ARBA00004245"/>
    </source>
</evidence>
<keyword evidence="6" id="KW-0963">Cytoplasm</keyword>
<dbReference type="FunFam" id="1.20.5.170:FF:000014">
    <property type="entry name" value="Spectrin alpha chain, non-erythrocytic 1"/>
    <property type="match status" value="1"/>
</dbReference>
<dbReference type="EMBL" id="JANIIK010000043">
    <property type="protein sequence ID" value="KAJ3605270.1"/>
    <property type="molecule type" value="Genomic_DNA"/>
</dbReference>
<dbReference type="FunFam" id="1.20.58.60:FF:000035">
    <property type="entry name" value="Spectrin alpha chain, non-erythrocytic 1"/>
    <property type="match status" value="1"/>
</dbReference>
<dbReference type="PRINTS" id="PR00452">
    <property type="entry name" value="SH3DOMAIN"/>
</dbReference>
<feature type="coiled-coil region" evidence="18">
    <location>
        <begin position="2338"/>
        <end position="2365"/>
    </location>
</feature>
<dbReference type="Pfam" id="PF13499">
    <property type="entry name" value="EF-hand_7"/>
    <property type="match status" value="1"/>
</dbReference>
<evidence type="ECO:0000256" key="6">
    <source>
        <dbReference type="ARBA" id="ARBA00022490"/>
    </source>
</evidence>
<keyword evidence="12" id="KW-0009">Actin-binding</keyword>
<dbReference type="InterPro" id="IPR002048">
    <property type="entry name" value="EF_hand_dom"/>
</dbReference>
<dbReference type="CDD" id="cd00051">
    <property type="entry name" value="EFh"/>
    <property type="match status" value="1"/>
</dbReference>
<evidence type="ECO:0000256" key="10">
    <source>
        <dbReference type="ARBA" id="ARBA00022837"/>
    </source>
</evidence>
<dbReference type="SMART" id="SM00326">
    <property type="entry name" value="SH3"/>
    <property type="match status" value="1"/>
</dbReference>
<dbReference type="FunFam" id="1.20.58.60:FF:000071">
    <property type="entry name" value="Spectrin alpha chain, non-erythrocytic 1"/>
    <property type="match status" value="1"/>
</dbReference>
<dbReference type="CDD" id="cd11808">
    <property type="entry name" value="SH3_Alpha_Spectrin"/>
    <property type="match status" value="1"/>
</dbReference>
<dbReference type="FunFam" id="1.20.58.60:FF:000043">
    <property type="entry name" value="Spectrin alpha chain, non-erythrocytic 1"/>
    <property type="match status" value="1"/>
</dbReference>
<dbReference type="FunFam" id="1.20.58.60:FF:000046">
    <property type="entry name" value="Spectrin alpha chain, non-erythrocytic 1"/>
    <property type="match status" value="1"/>
</dbReference>
<feature type="coiled-coil region" evidence="18">
    <location>
        <begin position="975"/>
        <end position="1009"/>
    </location>
</feature>
<evidence type="ECO:0000256" key="13">
    <source>
        <dbReference type="ARBA" id="ARBA00023212"/>
    </source>
</evidence>
<keyword evidence="8" id="KW-0479">Metal-binding</keyword>
<dbReference type="InterPro" id="IPR002017">
    <property type="entry name" value="Spectrin_repeat"/>
</dbReference>
<keyword evidence="10" id="KW-0106">Calcium</keyword>
<dbReference type="InterPro" id="IPR036028">
    <property type="entry name" value="SH3-like_dom_sf"/>
</dbReference>
<dbReference type="SMART" id="SM00150">
    <property type="entry name" value="SPEC"/>
    <property type="match status" value="21"/>
</dbReference>
<feature type="domain" description="EF-hand" evidence="21">
    <location>
        <begin position="2964"/>
        <end position="2999"/>
    </location>
</feature>
<dbReference type="SUPFAM" id="SSF50044">
    <property type="entry name" value="SH3-domain"/>
    <property type="match status" value="1"/>
</dbReference>
<dbReference type="FunFam" id="1.20.58.60:FF:000100">
    <property type="entry name" value="spectrin alpha chain, non-erythrocytic 1 isoform X1"/>
    <property type="match status" value="1"/>
</dbReference>
<dbReference type="InterPro" id="IPR018159">
    <property type="entry name" value="Spectrin/alpha-actinin"/>
</dbReference>
<comment type="subcellular location">
    <subcellularLocation>
        <location evidence="2">Cytoplasm</location>
        <location evidence="2">Cell cortex</location>
    </subcellularLocation>
    <subcellularLocation>
        <location evidence="1">Cytoplasm</location>
        <location evidence="1">Cytoskeleton</location>
    </subcellularLocation>
</comment>
<comment type="caution">
    <text evidence="22">The sequence shown here is derived from an EMBL/GenBank/DDBJ whole genome shotgun (WGS) entry which is preliminary data.</text>
</comment>
<dbReference type="FunFam" id="1.10.238.10:FF:000020">
    <property type="entry name" value="spectrin alpha chain, non-erythrocytic 1"/>
    <property type="match status" value="1"/>
</dbReference>
<feature type="coiled-coil region" evidence="18">
    <location>
        <begin position="206"/>
        <end position="247"/>
    </location>
</feature>
<dbReference type="GO" id="GO:0003779">
    <property type="term" value="F:actin binding"/>
    <property type="evidence" value="ECO:0007669"/>
    <property type="project" value="UniProtKB-KW"/>
</dbReference>
<feature type="region of interest" description="Disordered" evidence="19">
    <location>
        <begin position="256"/>
        <end position="275"/>
    </location>
</feature>
<gene>
    <name evidence="22" type="ORF">NHX12_027320</name>
</gene>
<dbReference type="InterPro" id="IPR011992">
    <property type="entry name" value="EF-hand-dom_pair"/>
</dbReference>
<dbReference type="InterPro" id="IPR035825">
    <property type="entry name" value="Alpha_Spectrin_SH3"/>
</dbReference>
<evidence type="ECO:0000256" key="19">
    <source>
        <dbReference type="SAM" id="MobiDB-lite"/>
    </source>
</evidence>
<evidence type="ECO:0000256" key="16">
    <source>
        <dbReference type="ARBA" id="ARBA00079686"/>
    </source>
</evidence>
<dbReference type="Gene3D" id="1.20.58.60">
    <property type="match status" value="19"/>
</dbReference>
<dbReference type="Gene3D" id="1.20.5.170">
    <property type="match status" value="1"/>
</dbReference>
<evidence type="ECO:0000256" key="3">
    <source>
        <dbReference type="ARBA" id="ARBA00006826"/>
    </source>
</evidence>
<dbReference type="FunFam" id="1.20.58.60:FF:000007">
    <property type="entry name" value="Spectrin alpha chain non-erythrocytic 1"/>
    <property type="match status" value="2"/>
</dbReference>
<dbReference type="FunFam" id="1.20.58.60:FF:000026">
    <property type="entry name" value="Spectrin alpha chain, non-erythrocytic 1"/>
    <property type="match status" value="1"/>
</dbReference>
<dbReference type="GO" id="GO:0005509">
    <property type="term" value="F:calcium ion binding"/>
    <property type="evidence" value="ECO:0007669"/>
    <property type="project" value="InterPro"/>
</dbReference>
<dbReference type="CDD" id="cd00176">
    <property type="entry name" value="SPEC"/>
    <property type="match status" value="11"/>
</dbReference>
<evidence type="ECO:0000259" key="20">
    <source>
        <dbReference type="PROSITE" id="PS50002"/>
    </source>
</evidence>
<dbReference type="InterPro" id="IPR018247">
    <property type="entry name" value="EF_Hand_1_Ca_BS"/>
</dbReference>
<evidence type="ECO:0000259" key="21">
    <source>
        <dbReference type="PROSITE" id="PS50222"/>
    </source>
</evidence>
<feature type="coiled-coil region" evidence="18">
    <location>
        <begin position="39"/>
        <end position="110"/>
    </location>
</feature>
<dbReference type="PRINTS" id="PR01887">
    <property type="entry name" value="SPECTRNALPHA"/>
</dbReference>
<dbReference type="FunFam" id="1.10.238.10:FF:000032">
    <property type="entry name" value="Spectrin alpha chain, non-erythrocytic 1"/>
    <property type="match status" value="1"/>
</dbReference>
<dbReference type="PROSITE" id="PS00018">
    <property type="entry name" value="EF_HAND_1"/>
    <property type="match status" value="1"/>
</dbReference>
<feature type="coiled-coil region" evidence="18">
    <location>
        <begin position="361"/>
        <end position="631"/>
    </location>
</feature>
<dbReference type="Pfam" id="PF00018">
    <property type="entry name" value="SH3_1"/>
    <property type="match status" value="1"/>
</dbReference>
<dbReference type="GO" id="GO:0005938">
    <property type="term" value="C:cell cortex"/>
    <property type="evidence" value="ECO:0007669"/>
    <property type="project" value="UniProtKB-SubCell"/>
</dbReference>
<dbReference type="FunFam" id="1.20.58.60:FF:000020">
    <property type="entry name" value="Spectrin alpha chain, non-erythrocytic 1"/>
    <property type="match status" value="1"/>
</dbReference>
<feature type="domain" description="EF-hand" evidence="21">
    <location>
        <begin position="3007"/>
        <end position="3042"/>
    </location>
</feature>
<dbReference type="FunFam" id="2.30.30.40:FF:000036">
    <property type="entry name" value="Spectrin alpha chain, non-erythrocytic 1"/>
    <property type="match status" value="1"/>
</dbReference>
<keyword evidence="11" id="KW-0112">Calmodulin-binding</keyword>
<evidence type="ECO:0000313" key="23">
    <source>
        <dbReference type="Proteomes" id="UP001148018"/>
    </source>
</evidence>
<dbReference type="FunFam" id="1.20.58.60:FF:000006">
    <property type="entry name" value="Spectrin alpha chain, non-erythrocytic 1"/>
    <property type="match status" value="3"/>
</dbReference>
<dbReference type="GO" id="GO:0005516">
    <property type="term" value="F:calmodulin binding"/>
    <property type="evidence" value="ECO:0007669"/>
    <property type="project" value="UniProtKB-KW"/>
</dbReference>
<dbReference type="Proteomes" id="UP001148018">
    <property type="component" value="Unassembled WGS sequence"/>
</dbReference>
<dbReference type="OrthoDB" id="6018565at2759"/>
<dbReference type="FunFam" id="1.20.58.60:FF:000166">
    <property type="entry name" value="Spectrin alpha chain non-erythrocytic 1"/>
    <property type="match status" value="1"/>
</dbReference>